<dbReference type="Proteomes" id="UP000184932">
    <property type="component" value="Unassembled WGS sequence"/>
</dbReference>
<dbReference type="AlphaFoldDB" id="A0A1N6EXG8"/>
<reference evidence="3" key="1">
    <citation type="submission" date="2016-11" db="EMBL/GenBank/DDBJ databases">
        <authorList>
            <person name="Varghese N."/>
            <person name="Submissions S."/>
        </authorList>
    </citation>
    <scope>NUCLEOTIDE SEQUENCE [LARGE SCALE GENOMIC DNA]</scope>
    <source>
        <strain evidence="3">DSM 29440</strain>
    </source>
</reference>
<protein>
    <submittedName>
        <fullName evidence="2">PAS domain-containing protein</fullName>
    </submittedName>
</protein>
<name>A0A1N6EXG8_9RHOB</name>
<dbReference type="STRING" id="1217970.SAMN05444002_1184"/>
<proteinExistence type="predicted"/>
<feature type="compositionally biased region" description="Basic and acidic residues" evidence="1">
    <location>
        <begin position="220"/>
        <end position="234"/>
    </location>
</feature>
<dbReference type="Pfam" id="PF07310">
    <property type="entry name" value="PAS_5"/>
    <property type="match status" value="1"/>
</dbReference>
<dbReference type="InterPro" id="IPR009922">
    <property type="entry name" value="DUF1457"/>
</dbReference>
<feature type="region of interest" description="Disordered" evidence="1">
    <location>
        <begin position="196"/>
        <end position="241"/>
    </location>
</feature>
<dbReference type="EMBL" id="FSRL01000001">
    <property type="protein sequence ID" value="SIN87700.1"/>
    <property type="molecule type" value="Genomic_DNA"/>
</dbReference>
<accession>A0A1N6EXG8</accession>
<gene>
    <name evidence="2" type="ORF">SAMN05444002_1184</name>
</gene>
<evidence type="ECO:0000256" key="1">
    <source>
        <dbReference type="SAM" id="MobiDB-lite"/>
    </source>
</evidence>
<organism evidence="2 3">
    <name type="scientific">Vannielia litorea</name>
    <dbReference type="NCBI Taxonomy" id="1217970"/>
    <lineage>
        <taxon>Bacteria</taxon>
        <taxon>Pseudomonadati</taxon>
        <taxon>Pseudomonadota</taxon>
        <taxon>Alphaproteobacteria</taxon>
        <taxon>Rhodobacterales</taxon>
        <taxon>Paracoccaceae</taxon>
        <taxon>Vannielia</taxon>
    </lineage>
</organism>
<evidence type="ECO:0000313" key="2">
    <source>
        <dbReference type="EMBL" id="SIN87700.1"/>
    </source>
</evidence>
<sequence length="241" mass="26813">MKYHNDIRFPAVHALRRYWEELRGPRQVPSRAEVDPRAIEETLEYAFILERIAPGVGRFRLAGMHLNDLMGMEVRGMPCTSMFMPEHRATLSRVLEDVFAGPSTAIVTLAGERGVGRPPMDGQMLLLPLASDFGDVTRALGCLCTIGPVGRTPRRFVIKDEVARPVRIEAAPETLGAPVTREERARLRRAAQEAEAARLRETHGFAEPAPSFIPAPPRPPRGEKPRLRLVRSEGEPVGQDD</sequence>
<keyword evidence="3" id="KW-1185">Reference proteome</keyword>
<dbReference type="OrthoDB" id="8478628at2"/>
<evidence type="ECO:0000313" key="3">
    <source>
        <dbReference type="Proteomes" id="UP000184932"/>
    </source>
</evidence>